<name>A0A8J3B3Z1_9BACI</name>
<reference evidence="7" key="2">
    <citation type="submission" date="2020-09" db="EMBL/GenBank/DDBJ databases">
        <authorList>
            <person name="Sun Q."/>
            <person name="Ohkuma M."/>
        </authorList>
    </citation>
    <scope>NUCLEOTIDE SEQUENCE</scope>
    <source>
        <strain evidence="7">JCM 14719</strain>
    </source>
</reference>
<dbReference type="EMBL" id="BMOF01000002">
    <property type="protein sequence ID" value="GGJ91701.1"/>
    <property type="molecule type" value="Genomic_DNA"/>
</dbReference>
<keyword evidence="3 6" id="KW-0812">Transmembrane</keyword>
<dbReference type="PANTHER" id="PTHR42770:SF13">
    <property type="entry name" value="L-METHIONINE_BRANCHED-CHAIN AMINO ACID EXPORTER YJEH"/>
    <property type="match status" value="1"/>
</dbReference>
<feature type="transmembrane region" description="Helical" evidence="6">
    <location>
        <begin position="272"/>
        <end position="300"/>
    </location>
</feature>
<dbReference type="InterPro" id="IPR002293">
    <property type="entry name" value="AA/rel_permease1"/>
</dbReference>
<dbReference type="Pfam" id="PF13520">
    <property type="entry name" value="AA_permease_2"/>
    <property type="match status" value="1"/>
</dbReference>
<keyword evidence="5 6" id="KW-0472">Membrane</keyword>
<evidence type="ECO:0000313" key="8">
    <source>
        <dbReference type="Proteomes" id="UP000637720"/>
    </source>
</evidence>
<dbReference type="PIRSF" id="PIRSF006060">
    <property type="entry name" value="AA_transporter"/>
    <property type="match status" value="1"/>
</dbReference>
<feature type="transmembrane region" description="Helical" evidence="6">
    <location>
        <begin position="189"/>
        <end position="207"/>
    </location>
</feature>
<keyword evidence="8" id="KW-1185">Reference proteome</keyword>
<evidence type="ECO:0000256" key="5">
    <source>
        <dbReference type="ARBA" id="ARBA00023136"/>
    </source>
</evidence>
<organism evidence="7 8">
    <name type="scientific">Calditerricola satsumensis</name>
    <dbReference type="NCBI Taxonomy" id="373054"/>
    <lineage>
        <taxon>Bacteria</taxon>
        <taxon>Bacillati</taxon>
        <taxon>Bacillota</taxon>
        <taxon>Bacilli</taxon>
        <taxon>Bacillales</taxon>
        <taxon>Bacillaceae</taxon>
        <taxon>Calditerricola</taxon>
    </lineage>
</organism>
<reference evidence="7" key="1">
    <citation type="journal article" date="2014" name="Int. J. Syst. Evol. Microbiol.">
        <title>Complete genome sequence of Corynebacterium casei LMG S-19264T (=DSM 44701T), isolated from a smear-ripened cheese.</title>
        <authorList>
            <consortium name="US DOE Joint Genome Institute (JGI-PGF)"/>
            <person name="Walter F."/>
            <person name="Albersmeier A."/>
            <person name="Kalinowski J."/>
            <person name="Ruckert C."/>
        </authorList>
    </citation>
    <scope>NUCLEOTIDE SEQUENCE</scope>
    <source>
        <strain evidence="7">JCM 14719</strain>
    </source>
</reference>
<dbReference type="InterPro" id="IPR050367">
    <property type="entry name" value="APC_superfamily"/>
</dbReference>
<feature type="transmembrane region" description="Helical" evidence="6">
    <location>
        <begin position="154"/>
        <end position="177"/>
    </location>
</feature>
<comment type="caution">
    <text evidence="7">The sequence shown here is derived from an EMBL/GenBank/DDBJ whole genome shotgun (WGS) entry which is preliminary data.</text>
</comment>
<keyword evidence="4 6" id="KW-1133">Transmembrane helix</keyword>
<sequence>MAMHSKGDARRETPLGRVHGVALYVGSVLGSGILLLPALVAERAGPASLLAWGLMSVAILPLALTMALLAARYPGGGGVAAFARKAFGPAAGAATGWLFLLATPIGGPLAAWIGAAYATAAFGLPPNAAVGLTAAILLVAFIANLLGFKGAGGLQVAVVGGIAAILLLALLAALPHLDPRQFTPFAPHGWIGVGQAMALTFWCFVGWEAVTHLSGGFRNPRRDLVPAVLWAAAIIGVLYLGTALVTVGTGSYGPGKTEAGLVQVAQVALGPAAGWLIGIVALFCATATVNAYAGAAAHLARALAESNAAPRILARSFARRDVPIGGLLALLAGWAVVFVLLVADPEAIRRLIALPTANYLALYLLGAAAGIRLAERRAERGLAAAALATCALVFPFLGWSGLYPASIVASVFAARRWLGPSARHRHRPPAAAFRR</sequence>
<dbReference type="Proteomes" id="UP000637720">
    <property type="component" value="Unassembled WGS sequence"/>
</dbReference>
<feature type="transmembrane region" description="Helical" evidence="6">
    <location>
        <begin position="127"/>
        <end position="147"/>
    </location>
</feature>
<comment type="subcellular location">
    <subcellularLocation>
        <location evidence="1">Cell membrane</location>
        <topology evidence="1">Multi-pass membrane protein</topology>
    </subcellularLocation>
</comment>
<keyword evidence="2" id="KW-1003">Cell membrane</keyword>
<evidence type="ECO:0000256" key="1">
    <source>
        <dbReference type="ARBA" id="ARBA00004651"/>
    </source>
</evidence>
<evidence type="ECO:0000256" key="4">
    <source>
        <dbReference type="ARBA" id="ARBA00022989"/>
    </source>
</evidence>
<proteinExistence type="predicted"/>
<dbReference type="Gene3D" id="1.20.1740.10">
    <property type="entry name" value="Amino acid/polyamine transporter I"/>
    <property type="match status" value="1"/>
</dbReference>
<dbReference type="GO" id="GO:0022857">
    <property type="term" value="F:transmembrane transporter activity"/>
    <property type="evidence" value="ECO:0007669"/>
    <property type="project" value="InterPro"/>
</dbReference>
<feature type="transmembrane region" description="Helical" evidence="6">
    <location>
        <begin position="321"/>
        <end position="342"/>
    </location>
</feature>
<feature type="transmembrane region" description="Helical" evidence="6">
    <location>
        <begin position="348"/>
        <end position="369"/>
    </location>
</feature>
<dbReference type="PANTHER" id="PTHR42770">
    <property type="entry name" value="AMINO ACID TRANSPORTER-RELATED"/>
    <property type="match status" value="1"/>
</dbReference>
<dbReference type="AlphaFoldDB" id="A0A8J3B3Z1"/>
<feature type="transmembrane region" description="Helical" evidence="6">
    <location>
        <begin position="47"/>
        <end position="69"/>
    </location>
</feature>
<feature type="transmembrane region" description="Helical" evidence="6">
    <location>
        <begin position="228"/>
        <end position="252"/>
    </location>
</feature>
<evidence type="ECO:0000256" key="2">
    <source>
        <dbReference type="ARBA" id="ARBA00022475"/>
    </source>
</evidence>
<feature type="transmembrane region" description="Helical" evidence="6">
    <location>
        <begin position="21"/>
        <end position="41"/>
    </location>
</feature>
<protein>
    <submittedName>
        <fullName evidence="7">Amino acid permease</fullName>
    </submittedName>
</protein>
<feature type="transmembrane region" description="Helical" evidence="6">
    <location>
        <begin position="90"/>
        <end position="115"/>
    </location>
</feature>
<gene>
    <name evidence="7" type="ORF">GCM10007043_01790</name>
</gene>
<evidence type="ECO:0000256" key="6">
    <source>
        <dbReference type="SAM" id="Phobius"/>
    </source>
</evidence>
<accession>A0A8J3B3Z1</accession>
<feature type="transmembrane region" description="Helical" evidence="6">
    <location>
        <begin position="381"/>
        <end position="397"/>
    </location>
</feature>
<evidence type="ECO:0000313" key="7">
    <source>
        <dbReference type="EMBL" id="GGJ91701.1"/>
    </source>
</evidence>
<evidence type="ECO:0000256" key="3">
    <source>
        <dbReference type="ARBA" id="ARBA00022692"/>
    </source>
</evidence>
<dbReference type="GO" id="GO:0005886">
    <property type="term" value="C:plasma membrane"/>
    <property type="evidence" value="ECO:0007669"/>
    <property type="project" value="UniProtKB-SubCell"/>
</dbReference>